<dbReference type="SUPFAM" id="SSF48366">
    <property type="entry name" value="Ras GEF"/>
    <property type="match status" value="1"/>
</dbReference>
<evidence type="ECO:0000313" key="3">
    <source>
        <dbReference type="EMBL" id="KAK8882676.1"/>
    </source>
</evidence>
<evidence type="ECO:0000256" key="1">
    <source>
        <dbReference type="PROSITE-ProRule" id="PRU00168"/>
    </source>
</evidence>
<keyword evidence="1" id="KW-0344">Guanine-nucleotide releasing factor</keyword>
<evidence type="ECO:0000259" key="2">
    <source>
        <dbReference type="PROSITE" id="PS50009"/>
    </source>
</evidence>
<dbReference type="Gene3D" id="1.10.840.10">
    <property type="entry name" value="Ras guanine-nucleotide exchange factors catalytic domain"/>
    <property type="match status" value="1"/>
</dbReference>
<gene>
    <name evidence="3" type="ORF">M9Y10_045318</name>
</gene>
<comment type="caution">
    <text evidence="3">The sequence shown here is derived from an EMBL/GenBank/DDBJ whole genome shotgun (WGS) entry which is preliminary data.</text>
</comment>
<dbReference type="InterPro" id="IPR001895">
    <property type="entry name" value="RASGEF_cat_dom"/>
</dbReference>
<dbReference type="Proteomes" id="UP001470230">
    <property type="component" value="Unassembled WGS sequence"/>
</dbReference>
<evidence type="ECO:0000313" key="4">
    <source>
        <dbReference type="Proteomes" id="UP001470230"/>
    </source>
</evidence>
<keyword evidence="4" id="KW-1185">Reference proteome</keyword>
<organism evidence="3 4">
    <name type="scientific">Tritrichomonas musculus</name>
    <dbReference type="NCBI Taxonomy" id="1915356"/>
    <lineage>
        <taxon>Eukaryota</taxon>
        <taxon>Metamonada</taxon>
        <taxon>Parabasalia</taxon>
        <taxon>Tritrichomonadida</taxon>
        <taxon>Tritrichomonadidae</taxon>
        <taxon>Tritrichomonas</taxon>
    </lineage>
</organism>
<reference evidence="3 4" key="1">
    <citation type="submission" date="2024-04" db="EMBL/GenBank/DDBJ databases">
        <title>Tritrichomonas musculus Genome.</title>
        <authorList>
            <person name="Alves-Ferreira E."/>
            <person name="Grigg M."/>
            <person name="Lorenzi H."/>
            <person name="Galac M."/>
        </authorList>
    </citation>
    <scope>NUCLEOTIDE SEQUENCE [LARGE SCALE GENOMIC DNA]</scope>
    <source>
        <strain evidence="3 4">EAF2021</strain>
    </source>
</reference>
<dbReference type="SMART" id="SM00667">
    <property type="entry name" value="LisH"/>
    <property type="match status" value="1"/>
</dbReference>
<dbReference type="Pfam" id="PF00617">
    <property type="entry name" value="RasGEF"/>
    <property type="match status" value="1"/>
</dbReference>
<sequence>MSKSSPSSIKSDSMSEKDAEQSALWINEIFSENPELLSLRERVLPWTGGSSFAQVVHTNTISTNSSVNRLTLLELIYQHLISIGMYQTAEILKKECGHTLQKSDQPWDRTDLHLLASMGVLYQENAWEIPNDPEISFTHECIEEDYYASPYHEDCSTIWQELYDPDLNVTWIPDKSGQKCNLNSMHLASLRRLVVFMVTSEANALPDKDLHKFLLIMPSITSSRHFFQHLMAIFDLQDLNIPDHHIREKLLSNIDYFRIKILTIIKKWLYFLGLFIGRETISSISDLCRRLIENHKTYNNKTVQELAQSIMELIPSLEYGTKKEKDIPKPPDPIIKNYNVIFRPFLTIVGPESIEVARQISLVFHSMFKSIPSREFVVALGKHIISQLTPALIEFFKIGKKLKYLVLETLAERMSEETLKKLIEIVRELIKFANFEGAFRICQALDNKKLKQVRYMQEFLYNENSPYHKEFFSLKANCERSEEYHQLVTSFYNSGNPGIPNIQVELCSLSTEDSLSYIDGKINIAKKRSLADKTNMLYRFQNKSYNFYDVPQIQKVIQRGSKLTKNKIYAKIASLA</sequence>
<accession>A0ABR2JVA1</accession>
<name>A0ABR2JVA1_9EUKA</name>
<dbReference type="PROSITE" id="PS50009">
    <property type="entry name" value="RASGEF_CAT"/>
    <property type="match status" value="1"/>
</dbReference>
<dbReference type="Gene3D" id="1.20.870.10">
    <property type="entry name" value="Son of sevenless (SoS) protein Chain: S domain 1"/>
    <property type="match status" value="1"/>
</dbReference>
<proteinExistence type="predicted"/>
<dbReference type="PROSITE" id="PS50896">
    <property type="entry name" value="LISH"/>
    <property type="match status" value="1"/>
</dbReference>
<dbReference type="InterPro" id="IPR023578">
    <property type="entry name" value="Ras_GEF_dom_sf"/>
</dbReference>
<dbReference type="EMBL" id="JAPFFF010000009">
    <property type="protein sequence ID" value="KAK8882676.1"/>
    <property type="molecule type" value="Genomic_DNA"/>
</dbReference>
<protein>
    <recommendedName>
        <fullName evidence="2">Ras-GEF domain-containing protein</fullName>
    </recommendedName>
</protein>
<dbReference type="InterPro" id="IPR036964">
    <property type="entry name" value="RASGEF_cat_dom_sf"/>
</dbReference>
<feature type="domain" description="Ras-GEF" evidence="2">
    <location>
        <begin position="352"/>
        <end position="573"/>
    </location>
</feature>
<dbReference type="InterPro" id="IPR006594">
    <property type="entry name" value="LisH"/>
</dbReference>